<evidence type="ECO:0000259" key="14">
    <source>
        <dbReference type="PROSITE" id="PS51767"/>
    </source>
</evidence>
<evidence type="ECO:0000256" key="3">
    <source>
        <dbReference type="ARBA" id="ARBA00022525"/>
    </source>
</evidence>
<dbReference type="PRINTS" id="PR00792">
    <property type="entry name" value="PEPSIN"/>
</dbReference>
<accession>A0A2G9U619</accession>
<dbReference type="PANTHER" id="PTHR47966:SF45">
    <property type="entry name" value="PEPTIDASE A1 DOMAIN-CONTAINING PROTEIN"/>
    <property type="match status" value="1"/>
</dbReference>
<comment type="similarity">
    <text evidence="2 12">Belongs to the peptidase A1 family.</text>
</comment>
<evidence type="ECO:0000256" key="13">
    <source>
        <dbReference type="SAM" id="SignalP"/>
    </source>
</evidence>
<sequence>MRFSLALLALAGCALAGVYQVRLVKIESQRIRMIREGTWSRHIRNRNFPSSSLFSEHEQSANDYSDVEYIGNITIGTPEQEFRVVIDTGSANFWVPDTKCETSEGSDDSDSDIDSCNSLLCTMQWICPFLCKDQSCCQGDSNITKNACDGKNLFNWRRSWSYGSTGDEWSIRQPFDGILGLRFGSSSIGITPPLAEAIDQKLIMPMFTVFMKHNEQSDGGDGGIITYGAVDTANCDGSIAWEPLSSSNYWQFAMSGVKSEGFSQHHNWQAISDTSMSRIGAPSAVVRQIATKVGAKFDKTNEVYFINCQRNLTIELVTGKHTYSLEAKNLIVPVGKDRCILALFELENSGFGSNWILGGPFIRQYCHIYSFGNKVIGLARSLQY</sequence>
<dbReference type="Pfam" id="PF00026">
    <property type="entry name" value="Asp"/>
    <property type="match status" value="2"/>
</dbReference>
<dbReference type="PROSITE" id="PS51767">
    <property type="entry name" value="PEPTIDASE_A1"/>
    <property type="match status" value="1"/>
</dbReference>
<keyword evidence="8" id="KW-0865">Zymogen</keyword>
<dbReference type="FunFam" id="2.40.70.10:FF:000058">
    <property type="entry name" value="ASpartyl Protease"/>
    <property type="match status" value="1"/>
</dbReference>
<evidence type="ECO:0000313" key="15">
    <source>
        <dbReference type="EMBL" id="PIO65663.1"/>
    </source>
</evidence>
<evidence type="ECO:0000313" key="16">
    <source>
        <dbReference type="Proteomes" id="UP000230423"/>
    </source>
</evidence>
<evidence type="ECO:0000256" key="2">
    <source>
        <dbReference type="ARBA" id="ARBA00007447"/>
    </source>
</evidence>
<dbReference type="InterPro" id="IPR001461">
    <property type="entry name" value="Aspartic_peptidase_A1"/>
</dbReference>
<dbReference type="Gene3D" id="2.40.70.10">
    <property type="entry name" value="Acid Proteases"/>
    <property type="match status" value="3"/>
</dbReference>
<dbReference type="Proteomes" id="UP000230423">
    <property type="component" value="Unassembled WGS sequence"/>
</dbReference>
<keyword evidence="4 12" id="KW-0645">Protease</keyword>
<dbReference type="GO" id="GO:0005764">
    <property type="term" value="C:lysosome"/>
    <property type="evidence" value="ECO:0007669"/>
    <property type="project" value="TreeGrafter"/>
</dbReference>
<dbReference type="CDD" id="cd05471">
    <property type="entry name" value="pepsin_like"/>
    <property type="match status" value="1"/>
</dbReference>
<comment type="subcellular location">
    <subcellularLocation>
        <location evidence="1">Secreted</location>
    </subcellularLocation>
</comment>
<gene>
    <name evidence="15" type="ORF">TELCIR_12649</name>
</gene>
<feature type="domain" description="Peptidase A1" evidence="14">
    <location>
        <begin position="69"/>
        <end position="379"/>
    </location>
</feature>
<evidence type="ECO:0000256" key="8">
    <source>
        <dbReference type="ARBA" id="ARBA00023145"/>
    </source>
</evidence>
<feature type="signal peptide" evidence="13">
    <location>
        <begin position="1"/>
        <end position="16"/>
    </location>
</feature>
<dbReference type="InterPro" id="IPR034164">
    <property type="entry name" value="Pepsin-like_dom"/>
</dbReference>
<dbReference type="GO" id="GO:0005576">
    <property type="term" value="C:extracellular region"/>
    <property type="evidence" value="ECO:0007669"/>
    <property type="project" value="UniProtKB-SubCell"/>
</dbReference>
<keyword evidence="7 12" id="KW-0378">Hydrolase</keyword>
<dbReference type="AlphaFoldDB" id="A0A2G9U619"/>
<evidence type="ECO:0000256" key="4">
    <source>
        <dbReference type="ARBA" id="ARBA00022670"/>
    </source>
</evidence>
<keyword evidence="6 12" id="KW-0064">Aspartyl protease</keyword>
<dbReference type="EMBL" id="KZ348824">
    <property type="protein sequence ID" value="PIO65663.1"/>
    <property type="molecule type" value="Genomic_DNA"/>
</dbReference>
<evidence type="ECO:0000256" key="10">
    <source>
        <dbReference type="ARBA" id="ARBA00023180"/>
    </source>
</evidence>
<keyword evidence="9" id="KW-1015">Disulfide bond</keyword>
<name>A0A2G9U619_TELCI</name>
<keyword evidence="10" id="KW-0325">Glycoprotein</keyword>
<dbReference type="SUPFAM" id="SSF50630">
    <property type="entry name" value="Acid proteases"/>
    <property type="match status" value="1"/>
</dbReference>
<dbReference type="InterPro" id="IPR001969">
    <property type="entry name" value="Aspartic_peptidase_AS"/>
</dbReference>
<evidence type="ECO:0000256" key="6">
    <source>
        <dbReference type="ARBA" id="ARBA00022750"/>
    </source>
</evidence>
<feature type="active site" evidence="11">
    <location>
        <position position="273"/>
    </location>
</feature>
<evidence type="ECO:0000256" key="5">
    <source>
        <dbReference type="ARBA" id="ARBA00022729"/>
    </source>
</evidence>
<dbReference type="GO" id="GO:0006508">
    <property type="term" value="P:proteolysis"/>
    <property type="evidence" value="ECO:0007669"/>
    <property type="project" value="UniProtKB-KW"/>
</dbReference>
<feature type="active site" evidence="11">
    <location>
        <position position="87"/>
    </location>
</feature>
<dbReference type="InterPro" id="IPR033121">
    <property type="entry name" value="PEPTIDASE_A1"/>
</dbReference>
<evidence type="ECO:0000256" key="11">
    <source>
        <dbReference type="PIRSR" id="PIRSR601461-1"/>
    </source>
</evidence>
<proteinExistence type="inferred from homology"/>
<keyword evidence="16" id="KW-1185">Reference proteome</keyword>
<dbReference type="GO" id="GO:0004190">
    <property type="term" value="F:aspartic-type endopeptidase activity"/>
    <property type="evidence" value="ECO:0007669"/>
    <property type="project" value="UniProtKB-KW"/>
</dbReference>
<keyword evidence="3" id="KW-0964">Secreted</keyword>
<evidence type="ECO:0000256" key="1">
    <source>
        <dbReference type="ARBA" id="ARBA00004613"/>
    </source>
</evidence>
<evidence type="ECO:0000256" key="12">
    <source>
        <dbReference type="RuleBase" id="RU000454"/>
    </source>
</evidence>
<organism evidence="15 16">
    <name type="scientific">Teladorsagia circumcincta</name>
    <name type="common">Brown stomach worm</name>
    <name type="synonym">Ostertagia circumcincta</name>
    <dbReference type="NCBI Taxonomy" id="45464"/>
    <lineage>
        <taxon>Eukaryota</taxon>
        <taxon>Metazoa</taxon>
        <taxon>Ecdysozoa</taxon>
        <taxon>Nematoda</taxon>
        <taxon>Chromadorea</taxon>
        <taxon>Rhabditida</taxon>
        <taxon>Rhabditina</taxon>
        <taxon>Rhabditomorpha</taxon>
        <taxon>Strongyloidea</taxon>
        <taxon>Trichostrongylidae</taxon>
        <taxon>Teladorsagia</taxon>
    </lineage>
</organism>
<dbReference type="PANTHER" id="PTHR47966">
    <property type="entry name" value="BETA-SITE APP-CLEAVING ENZYME, ISOFORM A-RELATED"/>
    <property type="match status" value="1"/>
</dbReference>
<evidence type="ECO:0000256" key="9">
    <source>
        <dbReference type="ARBA" id="ARBA00023157"/>
    </source>
</evidence>
<feature type="chain" id="PRO_5013876863" evidence="13">
    <location>
        <begin position="17"/>
        <end position="384"/>
    </location>
</feature>
<dbReference type="OrthoDB" id="5839471at2759"/>
<evidence type="ECO:0000256" key="7">
    <source>
        <dbReference type="ARBA" id="ARBA00022801"/>
    </source>
</evidence>
<dbReference type="PROSITE" id="PS00141">
    <property type="entry name" value="ASP_PROTEASE"/>
    <property type="match status" value="1"/>
</dbReference>
<dbReference type="InterPro" id="IPR021109">
    <property type="entry name" value="Peptidase_aspartic_dom_sf"/>
</dbReference>
<keyword evidence="5 13" id="KW-0732">Signal</keyword>
<reference evidence="15 16" key="1">
    <citation type="submission" date="2015-09" db="EMBL/GenBank/DDBJ databases">
        <title>Draft genome of the parasitic nematode Teladorsagia circumcincta isolate WARC Sus (inbred).</title>
        <authorList>
            <person name="Mitreva M."/>
        </authorList>
    </citation>
    <scope>NUCLEOTIDE SEQUENCE [LARGE SCALE GENOMIC DNA]</scope>
    <source>
        <strain evidence="15 16">S</strain>
    </source>
</reference>
<protein>
    <submittedName>
        <fullName evidence="15">Eukaryotic aspartyl protease</fullName>
    </submittedName>
</protein>